<dbReference type="PRINTS" id="PR00069">
    <property type="entry name" value="ALDKETRDTASE"/>
</dbReference>
<evidence type="ECO:0000313" key="2">
    <source>
        <dbReference type="Proteomes" id="UP000694865"/>
    </source>
</evidence>
<dbReference type="Gene3D" id="3.20.20.100">
    <property type="entry name" value="NADP-dependent oxidoreductase domain"/>
    <property type="match status" value="1"/>
</dbReference>
<feature type="domain" description="NADP-dependent oxidoreductase" evidence="1">
    <location>
        <begin position="1"/>
        <end position="144"/>
    </location>
</feature>
<dbReference type="RefSeq" id="XP_006820599.1">
    <property type="nucleotide sequence ID" value="XM_006820536.1"/>
</dbReference>
<sequence length="169" mass="19462">MEKLVDDGLVSSIGVSNFNHAQLERILNMAKYKPVNNQIEVHPYNAQTELIAWCYARNITVTCHTALGRPGLVKGEPNMLEEPIVKAIAAKHKKSPAQILLKFCVDRGCAVIPKSINPKRMKENIEISDFKITLEDIRSMEQLNRNWRHSQDSFWSCFRNHVHYPFNDF</sequence>
<dbReference type="InterPro" id="IPR036812">
    <property type="entry name" value="NAD(P)_OxRdtase_dom_sf"/>
</dbReference>
<dbReference type="Pfam" id="PF00248">
    <property type="entry name" value="Aldo_ket_red"/>
    <property type="match status" value="1"/>
</dbReference>
<dbReference type="InterPro" id="IPR020471">
    <property type="entry name" value="AKR"/>
</dbReference>
<dbReference type="Proteomes" id="UP000694865">
    <property type="component" value="Unplaced"/>
</dbReference>
<dbReference type="PANTHER" id="PTHR43827">
    <property type="entry name" value="2,5-DIKETO-D-GLUCONIC ACID REDUCTASE"/>
    <property type="match status" value="1"/>
</dbReference>
<dbReference type="PANTHER" id="PTHR43827:SF14">
    <property type="entry name" value="NADP-DEPENDENT OXIDOREDUCTASE DOMAIN-CONTAINING PROTEIN"/>
    <property type="match status" value="1"/>
</dbReference>
<dbReference type="PROSITE" id="PS00063">
    <property type="entry name" value="ALDOKETO_REDUCTASE_3"/>
    <property type="match status" value="1"/>
</dbReference>
<evidence type="ECO:0000259" key="1">
    <source>
        <dbReference type="Pfam" id="PF00248"/>
    </source>
</evidence>
<proteinExistence type="predicted"/>
<accession>A0ABM0MKQ8</accession>
<organism evidence="2 3">
    <name type="scientific">Saccoglossus kowalevskii</name>
    <name type="common">Acorn worm</name>
    <dbReference type="NCBI Taxonomy" id="10224"/>
    <lineage>
        <taxon>Eukaryota</taxon>
        <taxon>Metazoa</taxon>
        <taxon>Hemichordata</taxon>
        <taxon>Enteropneusta</taxon>
        <taxon>Harrimaniidae</taxon>
        <taxon>Saccoglossus</taxon>
    </lineage>
</organism>
<keyword evidence="2" id="KW-1185">Reference proteome</keyword>
<protein>
    <submittedName>
        <fullName evidence="3">Aldose reductase-like</fullName>
    </submittedName>
</protein>
<name>A0ABM0MKQ8_SACKO</name>
<dbReference type="CDD" id="cd19071">
    <property type="entry name" value="AKR_AKR1-5-like"/>
    <property type="match status" value="1"/>
</dbReference>
<dbReference type="SUPFAM" id="SSF51430">
    <property type="entry name" value="NAD(P)-linked oxidoreductase"/>
    <property type="match status" value="1"/>
</dbReference>
<evidence type="ECO:0000313" key="3">
    <source>
        <dbReference type="RefSeq" id="XP_006820599.1"/>
    </source>
</evidence>
<dbReference type="GeneID" id="102805775"/>
<reference evidence="3" key="1">
    <citation type="submission" date="2025-08" db="UniProtKB">
        <authorList>
            <consortium name="RefSeq"/>
        </authorList>
    </citation>
    <scope>IDENTIFICATION</scope>
    <source>
        <tissue evidence="3">Testes</tissue>
    </source>
</reference>
<dbReference type="InterPro" id="IPR018170">
    <property type="entry name" value="Aldo/ket_reductase_CS"/>
</dbReference>
<dbReference type="InterPro" id="IPR023210">
    <property type="entry name" value="NADP_OxRdtase_dom"/>
</dbReference>
<gene>
    <name evidence="3" type="primary">LOC102805775</name>
</gene>